<dbReference type="Pfam" id="PF04740">
    <property type="entry name" value="LXG"/>
    <property type="match status" value="1"/>
</dbReference>
<organism evidence="8 9">
    <name type="scientific">Metabacillus halosaccharovorans</name>
    <dbReference type="NCBI Taxonomy" id="930124"/>
    <lineage>
        <taxon>Bacteria</taxon>
        <taxon>Bacillati</taxon>
        <taxon>Bacillota</taxon>
        <taxon>Bacilli</taxon>
        <taxon>Bacillales</taxon>
        <taxon>Bacillaceae</taxon>
        <taxon>Metabacillus</taxon>
    </lineage>
</organism>
<comment type="caution">
    <text evidence="8">The sequence shown here is derived from an EMBL/GenBank/DDBJ whole genome shotgun (WGS) entry which is preliminary data.</text>
</comment>
<dbReference type="Pfam" id="PF13930">
    <property type="entry name" value="Endonuclea_NS_2"/>
    <property type="match status" value="1"/>
</dbReference>
<evidence type="ECO:0000259" key="7">
    <source>
        <dbReference type="PROSITE" id="PS51756"/>
    </source>
</evidence>
<reference evidence="8 9" key="1">
    <citation type="submission" date="2022-10" db="EMBL/GenBank/DDBJ databases">
        <title>Draft genome assembly of moderately radiation resistant bacterium Metabacillus halosaccharovorans.</title>
        <authorList>
            <person name="Pal S."/>
            <person name="Gopinathan A."/>
        </authorList>
    </citation>
    <scope>NUCLEOTIDE SEQUENCE [LARGE SCALE GENOMIC DNA]</scope>
    <source>
        <strain evidence="8 9">VITHBRA001</strain>
    </source>
</reference>
<evidence type="ECO:0000256" key="1">
    <source>
        <dbReference type="ARBA" id="ARBA00004236"/>
    </source>
</evidence>
<protein>
    <submittedName>
        <fullName evidence="8">T7SS effector LXG polymorphic toxin</fullName>
    </submittedName>
</protein>
<comment type="subcellular location">
    <subcellularLocation>
        <location evidence="1">Cell membrane</location>
    </subcellularLocation>
    <subcellularLocation>
        <location evidence="2">Secreted</location>
    </subcellularLocation>
</comment>
<keyword evidence="3" id="KW-1003">Cell membrane</keyword>
<dbReference type="PROSITE" id="PS51756">
    <property type="entry name" value="LXG"/>
    <property type="match status" value="1"/>
</dbReference>
<keyword evidence="5" id="KW-0472">Membrane</keyword>
<dbReference type="Pfam" id="PF14449">
    <property type="entry name" value="PT-TG"/>
    <property type="match status" value="1"/>
</dbReference>
<gene>
    <name evidence="8" type="ORF">OIH86_05550</name>
</gene>
<accession>A0ABT3DDG6</accession>
<evidence type="ECO:0000256" key="5">
    <source>
        <dbReference type="ARBA" id="ARBA00023136"/>
    </source>
</evidence>
<keyword evidence="9" id="KW-1185">Reference proteome</keyword>
<proteinExistence type="inferred from homology"/>
<dbReference type="InterPro" id="IPR044927">
    <property type="entry name" value="Endonuclea_NS_2"/>
</dbReference>
<evidence type="ECO:0000313" key="8">
    <source>
        <dbReference type="EMBL" id="MCV9885110.1"/>
    </source>
</evidence>
<name>A0ABT3DDG6_9BACI</name>
<evidence type="ECO:0000256" key="6">
    <source>
        <dbReference type="ARBA" id="ARBA00034117"/>
    </source>
</evidence>
<dbReference type="Gene3D" id="3.40.570.10">
    <property type="entry name" value="Extracellular Endonuclease, subunit A"/>
    <property type="match status" value="1"/>
</dbReference>
<evidence type="ECO:0000256" key="4">
    <source>
        <dbReference type="ARBA" id="ARBA00022525"/>
    </source>
</evidence>
<dbReference type="Proteomes" id="UP001526147">
    <property type="component" value="Unassembled WGS sequence"/>
</dbReference>
<evidence type="ECO:0000256" key="2">
    <source>
        <dbReference type="ARBA" id="ARBA00004613"/>
    </source>
</evidence>
<dbReference type="InterPro" id="IPR044929">
    <property type="entry name" value="DNA/RNA_non-sp_Endonuclease_sf"/>
</dbReference>
<keyword evidence="4" id="KW-0964">Secreted</keyword>
<evidence type="ECO:0000313" key="9">
    <source>
        <dbReference type="Proteomes" id="UP001526147"/>
    </source>
</evidence>
<sequence length="672" mass="74609">MKVLETKTLIESMEDRAKVYTDFRDKIDTLKKEFTDITQLDDALQGKGADAIKGFYQAQIDVADALLRLVDMQIAFLNGVSGAIADIDLSGDTVVDVNFLETDLSIHASNHISMVESQREDLQKIIDGIDDIVNLEAFSADDFNTAMDDATKKRENTIKDVDALDQQLLEEYKVSESAEFHIGALFQQLLEATAQGNTISPINFDAQAYKASEAYQLSDEVQQYADDYLSFKEDQEKIREELKKAEELENRPIYEKAWDTVKTFTGEATGYYDFLRAKDGVDPVTGEELTDGQRVAAGAMATAGFIPVVGWGGRLFKGGSAIYKTAKGMNTAEQALSVYKTTSTFSNLQKAELGIYGLASANGLSEYITGKDMFGNELTDVQRQSSLFNSILGASLVASPFVPALVKNGKLVKEETLNQMHKLATNTKASARYVYDEVRGGMQALLGNQNMNLAFSGADGVKPVLSNVMNSQEIKKRIEEAVSRFSFGKNLDGSKRTDDVVTKGTGNRLAGESEVKTLVLKGEQFTNGRKNRLKPNIRYQTGEYDYFYQTDNAGRIVKFETENLQLTKREERLPHSKNTPGKVKGQDHAGHLAADRFGGSPKIDNLVSQLSDVNLKQYKKIEDEWAAALKETPPKEVKVNVEIIYDGNSKRPSEFIVEYEIDGRYEEINILN</sequence>
<dbReference type="InterPro" id="IPR006829">
    <property type="entry name" value="LXG_dom"/>
</dbReference>
<comment type="similarity">
    <text evidence="6">In the N-terminal section; belongs to the LXG family.</text>
</comment>
<dbReference type="EMBL" id="JAOYEY010000028">
    <property type="protein sequence ID" value="MCV9885110.1"/>
    <property type="molecule type" value="Genomic_DNA"/>
</dbReference>
<dbReference type="PANTHER" id="PTHR34976:SF2">
    <property type="entry name" value="TYPE VII SECRETION SYSTEM PROTEIN ESSD"/>
    <property type="match status" value="1"/>
</dbReference>
<dbReference type="PANTHER" id="PTHR34976">
    <property type="entry name" value="RIBONUCLEASE YQCG-RELATED"/>
    <property type="match status" value="1"/>
</dbReference>
<dbReference type="InterPro" id="IPR051768">
    <property type="entry name" value="Bact_secretion_toxin"/>
</dbReference>
<feature type="domain" description="LXG" evidence="7">
    <location>
        <begin position="1"/>
        <end position="235"/>
    </location>
</feature>
<dbReference type="RefSeq" id="WP_264141967.1">
    <property type="nucleotide sequence ID" value="NZ_JAOYEY010000028.1"/>
</dbReference>
<dbReference type="InterPro" id="IPR027797">
    <property type="entry name" value="PT-TG_dom"/>
</dbReference>
<evidence type="ECO:0000256" key="3">
    <source>
        <dbReference type="ARBA" id="ARBA00022475"/>
    </source>
</evidence>